<sequence>MACPVLKGVGTAKKVRIKFANMLHAIRHGFTFSSSRMKTVIQDTLLRISRLHLNYN</sequence>
<evidence type="ECO:0000313" key="1">
    <source>
        <dbReference type="EMBL" id="OMP10385.1"/>
    </source>
</evidence>
<evidence type="ECO:0000313" key="2">
    <source>
        <dbReference type="Proteomes" id="UP000187203"/>
    </source>
</evidence>
<dbReference type="EMBL" id="AWUE01011863">
    <property type="protein sequence ID" value="OMP10385.1"/>
    <property type="molecule type" value="Genomic_DNA"/>
</dbReference>
<proteinExistence type="predicted"/>
<dbReference type="Proteomes" id="UP000187203">
    <property type="component" value="Unassembled WGS sequence"/>
</dbReference>
<name>A0A1R3KTI2_9ROSI</name>
<dbReference type="AlphaFoldDB" id="A0A1R3KTI2"/>
<reference evidence="2" key="1">
    <citation type="submission" date="2013-09" db="EMBL/GenBank/DDBJ databases">
        <title>Corchorus olitorius genome sequencing.</title>
        <authorList>
            <person name="Alam M."/>
            <person name="Haque M.S."/>
            <person name="Islam M.S."/>
            <person name="Emdad E.M."/>
            <person name="Islam M.M."/>
            <person name="Ahmed B."/>
            <person name="Halim A."/>
            <person name="Hossen Q.M.M."/>
            <person name="Hossain M.Z."/>
            <person name="Ahmed R."/>
            <person name="Khan M.M."/>
            <person name="Islam R."/>
            <person name="Rashid M.M."/>
            <person name="Khan S.A."/>
            <person name="Rahman M.S."/>
            <person name="Alam M."/>
            <person name="Yahiya A.S."/>
            <person name="Khan M.S."/>
            <person name="Azam M.S."/>
            <person name="Haque T."/>
            <person name="Lashkar M.Z.H."/>
            <person name="Akhand A.I."/>
            <person name="Morshed G."/>
            <person name="Roy S."/>
            <person name="Uddin K.S."/>
            <person name="Rabeya T."/>
            <person name="Hossain A.S."/>
            <person name="Chowdhury A."/>
            <person name="Snigdha A.R."/>
            <person name="Mortoza M.S."/>
            <person name="Matin S.A."/>
            <person name="Hoque S.M.E."/>
            <person name="Islam M.K."/>
            <person name="Roy D.K."/>
            <person name="Haider R."/>
            <person name="Moosa M.M."/>
            <person name="Elias S.M."/>
            <person name="Hasan A.M."/>
            <person name="Jahan S."/>
            <person name="Shafiuddin M."/>
            <person name="Mahmood N."/>
            <person name="Shommy N.S."/>
        </authorList>
    </citation>
    <scope>NUCLEOTIDE SEQUENCE [LARGE SCALE GENOMIC DNA]</scope>
    <source>
        <strain evidence="2">cv. O-4</strain>
    </source>
</reference>
<comment type="caution">
    <text evidence="1">The sequence shown here is derived from an EMBL/GenBank/DDBJ whole genome shotgun (WGS) entry which is preliminary data.</text>
</comment>
<gene>
    <name evidence="1" type="ORF">COLO4_04552</name>
</gene>
<accession>A0A1R3KTI2</accession>
<protein>
    <submittedName>
        <fullName evidence="1">Uncharacterized protein</fullName>
    </submittedName>
</protein>
<organism evidence="1 2">
    <name type="scientific">Corchorus olitorius</name>
    <dbReference type="NCBI Taxonomy" id="93759"/>
    <lineage>
        <taxon>Eukaryota</taxon>
        <taxon>Viridiplantae</taxon>
        <taxon>Streptophyta</taxon>
        <taxon>Embryophyta</taxon>
        <taxon>Tracheophyta</taxon>
        <taxon>Spermatophyta</taxon>
        <taxon>Magnoliopsida</taxon>
        <taxon>eudicotyledons</taxon>
        <taxon>Gunneridae</taxon>
        <taxon>Pentapetalae</taxon>
        <taxon>rosids</taxon>
        <taxon>malvids</taxon>
        <taxon>Malvales</taxon>
        <taxon>Malvaceae</taxon>
        <taxon>Grewioideae</taxon>
        <taxon>Apeibeae</taxon>
        <taxon>Corchorus</taxon>
    </lineage>
</organism>
<keyword evidence="2" id="KW-1185">Reference proteome</keyword>